<feature type="compositionally biased region" description="Polar residues" evidence="1">
    <location>
        <begin position="1"/>
        <end position="10"/>
    </location>
</feature>
<organism evidence="2 3">
    <name type="scientific">Senna tora</name>
    <dbReference type="NCBI Taxonomy" id="362788"/>
    <lineage>
        <taxon>Eukaryota</taxon>
        <taxon>Viridiplantae</taxon>
        <taxon>Streptophyta</taxon>
        <taxon>Embryophyta</taxon>
        <taxon>Tracheophyta</taxon>
        <taxon>Spermatophyta</taxon>
        <taxon>Magnoliopsida</taxon>
        <taxon>eudicotyledons</taxon>
        <taxon>Gunneridae</taxon>
        <taxon>Pentapetalae</taxon>
        <taxon>rosids</taxon>
        <taxon>fabids</taxon>
        <taxon>Fabales</taxon>
        <taxon>Fabaceae</taxon>
        <taxon>Caesalpinioideae</taxon>
        <taxon>Cassia clade</taxon>
        <taxon>Senna</taxon>
    </lineage>
</organism>
<feature type="region of interest" description="Disordered" evidence="1">
    <location>
        <begin position="1"/>
        <end position="21"/>
    </location>
</feature>
<name>A0A834U2I9_9FABA</name>
<protein>
    <submittedName>
        <fullName evidence="2">Uncharacterized protein</fullName>
    </submittedName>
</protein>
<proteinExistence type="predicted"/>
<accession>A0A834U2I9</accession>
<dbReference type="EMBL" id="JAAIUW010000005">
    <property type="protein sequence ID" value="KAF7831221.1"/>
    <property type="molecule type" value="Genomic_DNA"/>
</dbReference>
<sequence length="49" mass="5630">MAQQSPSTVRNMMMEPTSYASVRPNPNHRLSVLIFLRSHNDFIRKIGLS</sequence>
<comment type="caution">
    <text evidence="2">The sequence shown here is derived from an EMBL/GenBank/DDBJ whole genome shotgun (WGS) entry which is preliminary data.</text>
</comment>
<keyword evidence="3" id="KW-1185">Reference proteome</keyword>
<reference evidence="2" key="1">
    <citation type="submission" date="2020-09" db="EMBL/GenBank/DDBJ databases">
        <title>Genome-Enabled Discovery of Anthraquinone Biosynthesis in Senna tora.</title>
        <authorList>
            <person name="Kang S.-H."/>
            <person name="Pandey R.P."/>
            <person name="Lee C.-M."/>
            <person name="Sim J.-S."/>
            <person name="Jeong J.-T."/>
            <person name="Choi B.-S."/>
            <person name="Jung M."/>
            <person name="Ginzburg D."/>
            <person name="Zhao K."/>
            <person name="Won S.Y."/>
            <person name="Oh T.-J."/>
            <person name="Yu Y."/>
            <person name="Kim N.-H."/>
            <person name="Lee O.R."/>
            <person name="Lee T.-H."/>
            <person name="Bashyal P."/>
            <person name="Kim T.-S."/>
            <person name="Lee W.-H."/>
            <person name="Kawkins C."/>
            <person name="Kim C.-K."/>
            <person name="Kim J.S."/>
            <person name="Ahn B.O."/>
            <person name="Rhee S.Y."/>
            <person name="Sohng J.K."/>
        </authorList>
    </citation>
    <scope>NUCLEOTIDE SEQUENCE</scope>
    <source>
        <tissue evidence="2">Leaf</tissue>
    </source>
</reference>
<evidence type="ECO:0000313" key="2">
    <source>
        <dbReference type="EMBL" id="KAF7831221.1"/>
    </source>
</evidence>
<dbReference type="AlphaFoldDB" id="A0A834U2I9"/>
<dbReference type="Proteomes" id="UP000634136">
    <property type="component" value="Unassembled WGS sequence"/>
</dbReference>
<gene>
    <name evidence="2" type="ORF">G2W53_013554</name>
</gene>
<evidence type="ECO:0000313" key="3">
    <source>
        <dbReference type="Proteomes" id="UP000634136"/>
    </source>
</evidence>
<evidence type="ECO:0000256" key="1">
    <source>
        <dbReference type="SAM" id="MobiDB-lite"/>
    </source>
</evidence>